<feature type="transmembrane region" description="Helical" evidence="1">
    <location>
        <begin position="232"/>
        <end position="250"/>
    </location>
</feature>
<feature type="transmembrane region" description="Helical" evidence="1">
    <location>
        <begin position="449"/>
        <end position="474"/>
    </location>
</feature>
<evidence type="ECO:0000256" key="1">
    <source>
        <dbReference type="SAM" id="Phobius"/>
    </source>
</evidence>
<keyword evidence="1" id="KW-0472">Membrane</keyword>
<accession>A0ABS9LBF3</accession>
<feature type="transmembrane region" description="Helical" evidence="1">
    <location>
        <begin position="134"/>
        <end position="152"/>
    </location>
</feature>
<comment type="caution">
    <text evidence="2">The sequence shown here is derived from an EMBL/GenBank/DDBJ whole genome shotgun (WGS) entry which is preliminary data.</text>
</comment>
<feature type="transmembrane region" description="Helical" evidence="1">
    <location>
        <begin position="101"/>
        <end position="122"/>
    </location>
</feature>
<feature type="transmembrane region" description="Helical" evidence="1">
    <location>
        <begin position="371"/>
        <end position="394"/>
    </location>
</feature>
<reference evidence="2" key="1">
    <citation type="submission" date="2022-01" db="EMBL/GenBank/DDBJ databases">
        <authorList>
            <person name="Jo J.-H."/>
            <person name="Im W.-T."/>
        </authorList>
    </citation>
    <scope>NUCLEOTIDE SEQUENCE</scope>
    <source>
        <strain evidence="2">I2-34</strain>
    </source>
</reference>
<proteinExistence type="predicted"/>
<organism evidence="2 3">
    <name type="scientific">Arthrobacter hankyongi</name>
    <dbReference type="NCBI Taxonomy" id="2904801"/>
    <lineage>
        <taxon>Bacteria</taxon>
        <taxon>Bacillati</taxon>
        <taxon>Actinomycetota</taxon>
        <taxon>Actinomycetes</taxon>
        <taxon>Micrococcales</taxon>
        <taxon>Micrococcaceae</taxon>
        <taxon>Arthrobacter</taxon>
    </lineage>
</organism>
<feature type="transmembrane region" description="Helical" evidence="1">
    <location>
        <begin position="172"/>
        <end position="189"/>
    </location>
</feature>
<gene>
    <name evidence="2" type="ORF">LVY72_19140</name>
</gene>
<name>A0ABS9LBF3_9MICC</name>
<feature type="transmembrane region" description="Helical" evidence="1">
    <location>
        <begin position="480"/>
        <end position="501"/>
    </location>
</feature>
<sequence length="523" mass="54122">MVAHLVRLKLTLLRNGFRRSPWQLVGVILGGLYALGLLAMLITGLFFLSYTDPATARTAVILGGAAAFVGWALIPLVAFGVDMTLDPARFVTFAVPMPQLLAGLAVGGVLGIPGIITLLAALGQAAAWWQHPAAMIAAVPCAVLAVLTAVVLSRLTTSATTALASSRRFKDASGVIAIVPLVLLGPISFGIMEGLRSSQDFLPVLADTLSWTPLGSIWAVPGDLATGSWGAAAAKLAISLLALAVLAWLWKLSLARALVTPAHNAVASRKAGNLGLFARVPATPAGAVAARALTYWLKDPRYGASLIVVPLIPVVMFFGVSQAGDLTPMLWLGPILAFLLAFSISADISYDNTAFALHLAAGVSGLADRTGRAAACALFALPATVLAAVIPVALMGRWELLPAVLGLSLGTLLSGLGLSSVVSARYTYNVPLPGESPFKTPPGSGVRMMVVQCLGMVALVLLVLPEGLLALAFVLTGQPLWGWLALAVGVVLGSVLLAAGLRIGGRWYDRRGPELLQAVSVNK</sequence>
<feature type="transmembrane region" description="Helical" evidence="1">
    <location>
        <begin position="22"/>
        <end position="48"/>
    </location>
</feature>
<protein>
    <submittedName>
        <fullName evidence="2">Transporter</fullName>
    </submittedName>
</protein>
<feature type="transmembrane region" description="Helical" evidence="1">
    <location>
        <begin position="400"/>
        <end position="428"/>
    </location>
</feature>
<keyword evidence="3" id="KW-1185">Reference proteome</keyword>
<evidence type="ECO:0000313" key="3">
    <source>
        <dbReference type="Proteomes" id="UP001165368"/>
    </source>
</evidence>
<feature type="transmembrane region" description="Helical" evidence="1">
    <location>
        <begin position="302"/>
        <end position="323"/>
    </location>
</feature>
<feature type="transmembrane region" description="Helical" evidence="1">
    <location>
        <begin position="329"/>
        <end position="350"/>
    </location>
</feature>
<dbReference type="Proteomes" id="UP001165368">
    <property type="component" value="Unassembled WGS sequence"/>
</dbReference>
<keyword evidence="1" id="KW-0812">Transmembrane</keyword>
<evidence type="ECO:0000313" key="2">
    <source>
        <dbReference type="EMBL" id="MCG2624012.1"/>
    </source>
</evidence>
<keyword evidence="1" id="KW-1133">Transmembrane helix</keyword>
<feature type="transmembrane region" description="Helical" evidence="1">
    <location>
        <begin position="60"/>
        <end position="81"/>
    </location>
</feature>
<dbReference type="EMBL" id="JAKLTQ010000019">
    <property type="protein sequence ID" value="MCG2624012.1"/>
    <property type="molecule type" value="Genomic_DNA"/>
</dbReference>
<dbReference type="RefSeq" id="WP_237825037.1">
    <property type="nucleotide sequence ID" value="NZ_JAKLTQ010000019.1"/>
</dbReference>